<feature type="region of interest" description="Disordered" evidence="1">
    <location>
        <begin position="157"/>
        <end position="181"/>
    </location>
</feature>
<comment type="caution">
    <text evidence="4">The sequence shown here is derived from an EMBL/GenBank/DDBJ whole genome shotgun (WGS) entry which is preliminary data.</text>
</comment>
<keyword evidence="2" id="KW-1133">Transmembrane helix</keyword>
<evidence type="ECO:0000256" key="2">
    <source>
        <dbReference type="SAM" id="Phobius"/>
    </source>
</evidence>
<dbReference type="InterPro" id="IPR007055">
    <property type="entry name" value="BON_dom"/>
</dbReference>
<feature type="transmembrane region" description="Helical" evidence="2">
    <location>
        <begin position="20"/>
        <end position="42"/>
    </location>
</feature>
<feature type="domain" description="BON" evidence="3">
    <location>
        <begin position="97"/>
        <end position="163"/>
    </location>
</feature>
<reference evidence="4 5" key="1">
    <citation type="submission" date="2024-07" db="EMBL/GenBank/DDBJ databases">
        <title>Luteimonas salilacus sp. nov., isolated from the shore soil of Salt Lake in Tibet of China.</title>
        <authorList>
            <person name="Zhang X."/>
            <person name="Li A."/>
        </authorList>
    </citation>
    <scope>NUCLEOTIDE SEQUENCE [LARGE SCALE GENOMIC DNA]</scope>
    <source>
        <strain evidence="4 5">B3-2-R+30</strain>
    </source>
</reference>
<dbReference type="Proteomes" id="UP001566331">
    <property type="component" value="Unassembled WGS sequence"/>
</dbReference>
<dbReference type="PROSITE" id="PS50914">
    <property type="entry name" value="BON"/>
    <property type="match status" value="1"/>
</dbReference>
<dbReference type="EMBL" id="JBFWIC010000034">
    <property type="protein sequence ID" value="MEZ0476413.1"/>
    <property type="molecule type" value="Genomic_DNA"/>
</dbReference>
<evidence type="ECO:0000259" key="3">
    <source>
        <dbReference type="PROSITE" id="PS50914"/>
    </source>
</evidence>
<protein>
    <submittedName>
        <fullName evidence="4">BON domain-containing protein</fullName>
    </submittedName>
</protein>
<dbReference type="Gene3D" id="3.30.1340.30">
    <property type="match status" value="1"/>
</dbReference>
<name>A0ABV4HUH5_9GAMM</name>
<gene>
    <name evidence="4" type="ORF">AB6713_17600</name>
</gene>
<evidence type="ECO:0000256" key="1">
    <source>
        <dbReference type="SAM" id="MobiDB-lite"/>
    </source>
</evidence>
<proteinExistence type="predicted"/>
<sequence>MPAPPMDDRSPVPFIPIGETFMNTVFRLVATFAAGAAAMYYLDPTVGRRRRALARDQAVSACHDAEHFARAKSKRAADRVHGVLAETRSRMAAQPVDDDRLQERVRAKLGHVIDQSGAVEVKVHDGRVVLSGEVSEAELEEAVRAVSAMRGVEGVENRLSPIPRGDRSKGVGDEPSPNVPH</sequence>
<keyword evidence="2" id="KW-0472">Membrane</keyword>
<dbReference type="RefSeq" id="WP_370565278.1">
    <property type="nucleotide sequence ID" value="NZ_JBFWIB010000014.1"/>
</dbReference>
<dbReference type="Pfam" id="PF04972">
    <property type="entry name" value="BON"/>
    <property type="match status" value="1"/>
</dbReference>
<organism evidence="4 5">
    <name type="scientific">Luteimonas salinilitoris</name>
    <dbReference type="NCBI Taxonomy" id="3237697"/>
    <lineage>
        <taxon>Bacteria</taxon>
        <taxon>Pseudomonadati</taxon>
        <taxon>Pseudomonadota</taxon>
        <taxon>Gammaproteobacteria</taxon>
        <taxon>Lysobacterales</taxon>
        <taxon>Lysobacteraceae</taxon>
        <taxon>Luteimonas</taxon>
    </lineage>
</organism>
<evidence type="ECO:0000313" key="4">
    <source>
        <dbReference type="EMBL" id="MEZ0476413.1"/>
    </source>
</evidence>
<keyword evidence="2" id="KW-0812">Transmembrane</keyword>
<accession>A0ABV4HUH5</accession>
<evidence type="ECO:0000313" key="5">
    <source>
        <dbReference type="Proteomes" id="UP001566331"/>
    </source>
</evidence>
<keyword evidence="5" id="KW-1185">Reference proteome</keyword>